<feature type="domain" description="HTH araC/xylS-type" evidence="4">
    <location>
        <begin position="199"/>
        <end position="297"/>
    </location>
</feature>
<sequence>MSAAVAREAVRMDGEDTGSKAQGYYRHVCGADRRQDVKVSRLVRLETIAARADEPVQWRFRQPAMVLFWWRQGFGRFSVDISGSRASSCKGDEIGMALIPPGAAAEGKFEITDACEYDVALLEPELLAQVDVGCHDVPLACLADDVLRSGMLELSRWRHDATFSLMAEGWALQAVGRLNRLIRSEVGRSVAGMGAAQVGRVRDFVGANLSGSIGVDDLANEAGVALADISASFKASTGLTLAGFTRLGRLREARRLLIETCQSVDEIARATGFVDASSLRRSFRAREGMSPAEFRRLRRS</sequence>
<dbReference type="PROSITE" id="PS00041">
    <property type="entry name" value="HTH_ARAC_FAMILY_1"/>
    <property type="match status" value="1"/>
</dbReference>
<evidence type="ECO:0000256" key="3">
    <source>
        <dbReference type="ARBA" id="ARBA00023163"/>
    </source>
</evidence>
<dbReference type="InterPro" id="IPR018062">
    <property type="entry name" value="HTH_AraC-typ_CS"/>
</dbReference>
<dbReference type="AlphaFoldDB" id="A0A291MYP9"/>
<protein>
    <recommendedName>
        <fullName evidence="4">HTH araC/xylS-type domain-containing protein</fullName>
    </recommendedName>
</protein>
<evidence type="ECO:0000259" key="4">
    <source>
        <dbReference type="PROSITE" id="PS01124"/>
    </source>
</evidence>
<dbReference type="GO" id="GO:0043565">
    <property type="term" value="F:sequence-specific DNA binding"/>
    <property type="evidence" value="ECO:0007669"/>
    <property type="project" value="InterPro"/>
</dbReference>
<dbReference type="PANTHER" id="PTHR46796">
    <property type="entry name" value="HTH-TYPE TRANSCRIPTIONAL ACTIVATOR RHAS-RELATED"/>
    <property type="match status" value="1"/>
</dbReference>
<evidence type="ECO:0000256" key="1">
    <source>
        <dbReference type="ARBA" id="ARBA00023015"/>
    </source>
</evidence>
<dbReference type="Pfam" id="PF12833">
    <property type="entry name" value="HTH_18"/>
    <property type="match status" value="1"/>
</dbReference>
<dbReference type="SMART" id="SM00342">
    <property type="entry name" value="HTH_ARAC"/>
    <property type="match status" value="1"/>
</dbReference>
<organism evidence="5 6">
    <name type="scientific">Sphingobium yanoikuyae</name>
    <name type="common">Sphingomonas yanoikuyae</name>
    <dbReference type="NCBI Taxonomy" id="13690"/>
    <lineage>
        <taxon>Bacteria</taxon>
        <taxon>Pseudomonadati</taxon>
        <taxon>Pseudomonadota</taxon>
        <taxon>Alphaproteobacteria</taxon>
        <taxon>Sphingomonadales</taxon>
        <taxon>Sphingomonadaceae</taxon>
        <taxon>Sphingobium</taxon>
    </lineage>
</organism>
<keyword evidence="2" id="KW-0238">DNA-binding</keyword>
<dbReference type="EMBL" id="CP023741">
    <property type="protein sequence ID" value="ATI80028.1"/>
    <property type="molecule type" value="Genomic_DNA"/>
</dbReference>
<dbReference type="PROSITE" id="PS01124">
    <property type="entry name" value="HTH_ARAC_FAMILY_2"/>
    <property type="match status" value="1"/>
</dbReference>
<dbReference type="Gene3D" id="1.10.10.60">
    <property type="entry name" value="Homeodomain-like"/>
    <property type="match status" value="1"/>
</dbReference>
<evidence type="ECO:0000256" key="2">
    <source>
        <dbReference type="ARBA" id="ARBA00023125"/>
    </source>
</evidence>
<dbReference type="GO" id="GO:0003700">
    <property type="term" value="F:DNA-binding transcription factor activity"/>
    <property type="evidence" value="ECO:0007669"/>
    <property type="project" value="InterPro"/>
</dbReference>
<dbReference type="KEGG" id="sya:A6768_08445"/>
<proteinExistence type="predicted"/>
<gene>
    <name evidence="5" type="ORF">A6768_08445</name>
</gene>
<dbReference type="InterPro" id="IPR050204">
    <property type="entry name" value="AraC_XylS_family_regulators"/>
</dbReference>
<accession>A0A291MYP9</accession>
<evidence type="ECO:0000313" key="5">
    <source>
        <dbReference type="EMBL" id="ATI80028.1"/>
    </source>
</evidence>
<keyword evidence="1" id="KW-0805">Transcription regulation</keyword>
<reference evidence="5 6" key="1">
    <citation type="submission" date="2017-10" db="EMBL/GenBank/DDBJ databases">
        <title>Sphingobium yanoikuyae S72.</title>
        <authorList>
            <person name="Sanchez E."/>
            <person name="Bustos P."/>
            <person name="Mendoza P."/>
            <person name="Guo X."/>
            <person name="Mendoza A."/>
        </authorList>
    </citation>
    <scope>NUCLEOTIDE SEQUENCE [LARGE SCALE GENOMIC DNA]</scope>
    <source>
        <strain evidence="5 6">S72</strain>
    </source>
</reference>
<dbReference type="InterPro" id="IPR009057">
    <property type="entry name" value="Homeodomain-like_sf"/>
</dbReference>
<keyword evidence="3" id="KW-0804">Transcription</keyword>
<dbReference type="InterPro" id="IPR018060">
    <property type="entry name" value="HTH_AraC"/>
</dbReference>
<dbReference type="Proteomes" id="UP000219422">
    <property type="component" value="Chromosome"/>
</dbReference>
<dbReference type="SUPFAM" id="SSF46689">
    <property type="entry name" value="Homeodomain-like"/>
    <property type="match status" value="1"/>
</dbReference>
<name>A0A291MYP9_SPHYA</name>
<evidence type="ECO:0000313" key="6">
    <source>
        <dbReference type="Proteomes" id="UP000219422"/>
    </source>
</evidence>